<comment type="caution">
    <text evidence="3">The sequence shown here is derived from an EMBL/GenBank/DDBJ whole genome shotgun (WGS) entry which is preliminary data.</text>
</comment>
<reference evidence="3 4" key="1">
    <citation type="submission" date="2017-10" db="EMBL/GenBank/DDBJ databases">
        <authorList>
            <consortium name="Urmite Genomes"/>
        </authorList>
    </citation>
    <scope>NUCLEOTIDE SEQUENCE [LARGE SCALE GENOMIC DNA]</scope>
    <source>
        <strain evidence="3 4">FB-527</strain>
    </source>
</reference>
<evidence type="ECO:0000256" key="1">
    <source>
        <dbReference type="ARBA" id="ARBA00022603"/>
    </source>
</evidence>
<dbReference type="Pfam" id="PF04072">
    <property type="entry name" value="LCM"/>
    <property type="match status" value="1"/>
</dbReference>
<proteinExistence type="predicted"/>
<keyword evidence="4" id="KW-1185">Reference proteome</keyword>
<accession>A0A7Z7IG36</accession>
<dbReference type="GO" id="GO:0032259">
    <property type="term" value="P:methylation"/>
    <property type="evidence" value="ECO:0007669"/>
    <property type="project" value="UniProtKB-KW"/>
</dbReference>
<dbReference type="RefSeq" id="WP_186245507.1">
    <property type="nucleotide sequence ID" value="NZ_OCTY01000002.1"/>
</dbReference>
<protein>
    <submittedName>
        <fullName evidence="3">S-adenosyl-L-methionine-dependent methyltransferase</fullName>
        <ecNumber evidence="3">2.1.1.-</ecNumber>
    </submittedName>
</protein>
<name>A0A7Z7IG36_9MYCO</name>
<dbReference type="EC" id="2.1.1.-" evidence="3"/>
<keyword evidence="2 3" id="KW-0808">Transferase</keyword>
<dbReference type="EMBL" id="OCTY01000002">
    <property type="protein sequence ID" value="SOJ52731.1"/>
    <property type="molecule type" value="Genomic_DNA"/>
</dbReference>
<evidence type="ECO:0000313" key="3">
    <source>
        <dbReference type="EMBL" id="SOJ52731.1"/>
    </source>
</evidence>
<dbReference type="Gene3D" id="3.40.50.150">
    <property type="entry name" value="Vaccinia Virus protein VP39"/>
    <property type="match status" value="1"/>
</dbReference>
<dbReference type="Proteomes" id="UP000554965">
    <property type="component" value="Unassembled WGS sequence"/>
</dbReference>
<dbReference type="PANTHER" id="PTHR43619">
    <property type="entry name" value="S-ADENOSYL-L-METHIONINE-DEPENDENT METHYLTRANSFERASE YKTD-RELATED"/>
    <property type="match status" value="1"/>
</dbReference>
<evidence type="ECO:0000256" key="2">
    <source>
        <dbReference type="ARBA" id="ARBA00022679"/>
    </source>
</evidence>
<organism evidence="3 4">
    <name type="scientific">Mycobacterium simulans</name>
    <dbReference type="NCBI Taxonomy" id="627089"/>
    <lineage>
        <taxon>Bacteria</taxon>
        <taxon>Bacillati</taxon>
        <taxon>Actinomycetota</taxon>
        <taxon>Actinomycetes</taxon>
        <taxon>Mycobacteriales</taxon>
        <taxon>Mycobacteriaceae</taxon>
        <taxon>Mycobacterium</taxon>
    </lineage>
</organism>
<keyword evidence="1 3" id="KW-0489">Methyltransferase</keyword>
<evidence type="ECO:0000313" key="4">
    <source>
        <dbReference type="Proteomes" id="UP000554965"/>
    </source>
</evidence>
<dbReference type="AlphaFoldDB" id="A0A7Z7IG36"/>
<dbReference type="PIRSF" id="PIRSF028177">
    <property type="entry name" value="Polyketide_synth_Omtfrase_TcmP"/>
    <property type="match status" value="1"/>
</dbReference>
<dbReference type="InterPro" id="IPR007213">
    <property type="entry name" value="Ppm1/Ppm2/Tcmp"/>
</dbReference>
<dbReference type="InterPro" id="IPR029063">
    <property type="entry name" value="SAM-dependent_MTases_sf"/>
</dbReference>
<sequence>MLATLYAKAVDADAPRSILRDEYAKAAVARIDYDWDATTITPRRAPSVAIRTAHFDNWTRQFLTAHDEATVLHVGCGLDARVYRLDPPAGVRWYDIDYPDVIGLRERVYPGRDNYRMVPASVTDPHWLAEIPAGRPTLFIGEGLTMYLTKDDGLALLRRVVDRFGVGELQFDAFNTFGIRTQVINSVVRRSGSRLHWGINGPDDIIDEVPGVRLLVWQSVFDSDTFALVSPSVRWMGRVMAAVPALRTMAQYHRYAFGREC</sequence>
<dbReference type="SUPFAM" id="SSF53335">
    <property type="entry name" value="S-adenosyl-L-methionine-dependent methyltransferases"/>
    <property type="match status" value="1"/>
</dbReference>
<dbReference type="GO" id="GO:0008168">
    <property type="term" value="F:methyltransferase activity"/>
    <property type="evidence" value="ECO:0007669"/>
    <property type="project" value="UniProtKB-KW"/>
</dbReference>
<gene>
    <name evidence="3" type="ORF">MSIMFB_00240</name>
</gene>
<dbReference type="PANTHER" id="PTHR43619:SF2">
    <property type="entry name" value="S-ADENOSYL-L-METHIONINE-DEPENDENT METHYLTRANSFERASES SUPERFAMILY PROTEIN"/>
    <property type="match status" value="1"/>
</dbReference>
<dbReference type="InterPro" id="IPR016874">
    <property type="entry name" value="TcmP-like"/>
</dbReference>